<feature type="domain" description="Metallo-beta-lactamase" evidence="1">
    <location>
        <begin position="170"/>
        <end position="372"/>
    </location>
</feature>
<dbReference type="SUPFAM" id="SSF56281">
    <property type="entry name" value="Metallo-hydrolase/oxidoreductase"/>
    <property type="match status" value="1"/>
</dbReference>
<dbReference type="PANTHER" id="PTHR15032:SF4">
    <property type="entry name" value="N-ACYL-PHOSPHATIDYLETHANOLAMINE-HYDROLYZING PHOSPHOLIPASE D"/>
    <property type="match status" value="1"/>
</dbReference>
<dbReference type="AlphaFoldDB" id="A0A344UNG3"/>
<evidence type="ECO:0000313" key="3">
    <source>
        <dbReference type="Proteomes" id="UP000252038"/>
    </source>
</evidence>
<accession>A0A344UNG3</accession>
<dbReference type="Proteomes" id="UP000252038">
    <property type="component" value="Chromosome"/>
</dbReference>
<keyword evidence="2" id="KW-0378">Hydrolase</keyword>
<evidence type="ECO:0000313" key="2">
    <source>
        <dbReference type="EMBL" id="AXE36811.1"/>
    </source>
</evidence>
<evidence type="ECO:0000259" key="1">
    <source>
        <dbReference type="Pfam" id="PF12706"/>
    </source>
</evidence>
<dbReference type="Gene3D" id="3.60.15.10">
    <property type="entry name" value="Ribonuclease Z/Hydroxyacylglutathione hydrolase-like"/>
    <property type="match status" value="1"/>
</dbReference>
<proteinExistence type="predicted"/>
<dbReference type="Pfam" id="PF12706">
    <property type="entry name" value="Lactamase_B_2"/>
    <property type="match status" value="1"/>
</dbReference>
<dbReference type="KEGG" id="chrb:DK843_22445"/>
<dbReference type="GO" id="GO:0016787">
    <property type="term" value="F:hydrolase activity"/>
    <property type="evidence" value="ECO:0007669"/>
    <property type="project" value="UniProtKB-KW"/>
</dbReference>
<dbReference type="PANTHER" id="PTHR15032">
    <property type="entry name" value="N-ACYL-PHOSPHATIDYLETHANOLAMINE-HYDROLYZING PHOSPHOLIPASE D"/>
    <property type="match status" value="1"/>
</dbReference>
<dbReference type="EMBL" id="CP029554">
    <property type="protein sequence ID" value="AXE36811.1"/>
    <property type="molecule type" value="Genomic_DNA"/>
</dbReference>
<sequence>MKAWGSAGSSRAAQGDEAFCRFDDGRLRSDHAWRAHAVCIFGMPAGGERRLGNRRFLIWTFCVRMPGSLVFASIPMSLNLLRWPLPRYRRDPSRVHHGETGYRNLYPFKQPRLIDLLRWNWERRRLKVEHRLQDIRRVEPDVAALAANRGRPSYTWIGHASGLIQLAGMNLLLDPVWSQRASPMQWAGPKRLSPPAIALDDLPHIDAVMVTHNHYDHLDFLTLQRLARQSGGSPLFVVPLGVGRTLARAGAPADRIVELDWWQRHRHGEVEMTLTPAQHWSKRWALGDRNRALWGGFAAKGGGAQLWYPGDTGYHPELFARIAEHLGKVDVALLPIGAYRPRWFLQAQHIDPAEAVEIYRILRPRRALAVHWGTFVLTDEPLHQPPLDLADALSRHGIAPADFSVPAIGETLWLDAGAGGERGDGSN</sequence>
<dbReference type="InterPro" id="IPR001279">
    <property type="entry name" value="Metallo-B-lactamas"/>
</dbReference>
<reference evidence="2 3" key="1">
    <citation type="submission" date="2018-05" db="EMBL/GenBank/DDBJ databases">
        <title>Genome sequencing, assembly and analysis of the novel insecticidal bacterium, Chromobacterium phragmitis.</title>
        <authorList>
            <person name="Sparks M.E."/>
            <person name="Blackburn M.B."/>
            <person name="Gundersen-Rindal D.E."/>
        </authorList>
    </citation>
    <scope>NUCLEOTIDE SEQUENCE [LARGE SCALE GENOMIC DNA]</scope>
    <source>
        <strain evidence="2">IIBBL 274-1</strain>
    </source>
</reference>
<protein>
    <submittedName>
        <fullName evidence="2">MBL fold metallo-hydrolase</fullName>
    </submittedName>
</protein>
<dbReference type="InterPro" id="IPR036866">
    <property type="entry name" value="RibonucZ/Hydroxyglut_hydro"/>
</dbReference>
<name>A0A344UNG3_9NEIS</name>
<gene>
    <name evidence="2" type="ORF">DK843_22445</name>
</gene>
<dbReference type="GO" id="GO:0005737">
    <property type="term" value="C:cytoplasm"/>
    <property type="evidence" value="ECO:0007669"/>
    <property type="project" value="TreeGrafter"/>
</dbReference>
<organism evidence="2 3">
    <name type="scientific">Chromobacterium phragmitis</name>
    <dbReference type="NCBI Taxonomy" id="2202141"/>
    <lineage>
        <taxon>Bacteria</taxon>
        <taxon>Pseudomonadati</taxon>
        <taxon>Pseudomonadota</taxon>
        <taxon>Betaproteobacteria</taxon>
        <taxon>Neisseriales</taxon>
        <taxon>Chromobacteriaceae</taxon>
        <taxon>Chromobacterium</taxon>
    </lineage>
</organism>